<keyword evidence="3" id="KW-1185">Reference proteome</keyword>
<dbReference type="Proteomes" id="UP001234989">
    <property type="component" value="Chromosome 12"/>
</dbReference>
<reference evidence="2" key="1">
    <citation type="submission" date="2023-08" db="EMBL/GenBank/DDBJ databases">
        <title>A de novo genome assembly of Solanum verrucosum Schlechtendal, a Mexican diploid species geographically isolated from the other diploid A-genome species in potato relatives.</title>
        <authorList>
            <person name="Hosaka K."/>
        </authorList>
    </citation>
    <scope>NUCLEOTIDE SEQUENCE</scope>
    <source>
        <tissue evidence="2">Young leaves</tissue>
    </source>
</reference>
<gene>
    <name evidence="2" type="ORF">MTR67_051728</name>
</gene>
<dbReference type="PANTHER" id="PTHR33116:SF84">
    <property type="entry name" value="RNA-DIRECTED DNA POLYMERASE"/>
    <property type="match status" value="1"/>
</dbReference>
<dbReference type="AlphaFoldDB" id="A0AAF0V3V3"/>
<proteinExistence type="predicted"/>
<keyword evidence="1" id="KW-0812">Transmembrane</keyword>
<organism evidence="2 3">
    <name type="scientific">Solanum verrucosum</name>
    <dbReference type="NCBI Taxonomy" id="315347"/>
    <lineage>
        <taxon>Eukaryota</taxon>
        <taxon>Viridiplantae</taxon>
        <taxon>Streptophyta</taxon>
        <taxon>Embryophyta</taxon>
        <taxon>Tracheophyta</taxon>
        <taxon>Spermatophyta</taxon>
        <taxon>Magnoliopsida</taxon>
        <taxon>eudicotyledons</taxon>
        <taxon>Gunneridae</taxon>
        <taxon>Pentapetalae</taxon>
        <taxon>asterids</taxon>
        <taxon>lamiids</taxon>
        <taxon>Solanales</taxon>
        <taxon>Solanaceae</taxon>
        <taxon>Solanoideae</taxon>
        <taxon>Solaneae</taxon>
        <taxon>Solanum</taxon>
    </lineage>
</organism>
<keyword evidence="1" id="KW-0472">Membrane</keyword>
<evidence type="ECO:0008006" key="4">
    <source>
        <dbReference type="Google" id="ProtNLM"/>
    </source>
</evidence>
<keyword evidence="1" id="KW-1133">Transmembrane helix</keyword>
<evidence type="ECO:0000313" key="3">
    <source>
        <dbReference type="Proteomes" id="UP001234989"/>
    </source>
</evidence>
<dbReference type="EMBL" id="CP133623">
    <property type="protein sequence ID" value="WMV58343.1"/>
    <property type="molecule type" value="Genomic_DNA"/>
</dbReference>
<dbReference type="PANTHER" id="PTHR33116">
    <property type="entry name" value="REVERSE TRANSCRIPTASE ZINC-BINDING DOMAIN-CONTAINING PROTEIN-RELATED-RELATED"/>
    <property type="match status" value="1"/>
</dbReference>
<accession>A0AAF0V3V3</accession>
<protein>
    <recommendedName>
        <fullName evidence="4">Reverse transcriptase domain-containing protein</fullName>
    </recommendedName>
</protein>
<evidence type="ECO:0000256" key="1">
    <source>
        <dbReference type="SAM" id="Phobius"/>
    </source>
</evidence>
<sequence length="295" mass="33123">MTYNRKKKRVIRDSEVHPTWQKLSSSKENVIQIDQQAIAKIFVDYNQSLLGNKESHRTTSCTSILRNGNVLSTAQQLELLKPYKAKEIKAVMFSIGSTKSPGPDGYGSFFFKAAWEIIGEDITKGYGFPEPFTELVMRCVTSTKFTIKVNGEGHGYFQDDLMVLCKGNMNSIKRIIEALKHFSEVTGLVANVGKSSIFLAGMEDSTKQLILKGIVFVLGSLPIRYLGLPLSSKKWSKVECHQLVEKITCRIKSGYVRKLSYAGRVQIINAVIFSIYDFWGAVFILPQSVLDDIDK</sequence>
<feature type="transmembrane region" description="Helical" evidence="1">
    <location>
        <begin position="267"/>
        <end position="285"/>
    </location>
</feature>
<name>A0AAF0V3V3_SOLVR</name>
<evidence type="ECO:0000313" key="2">
    <source>
        <dbReference type="EMBL" id="WMV58343.1"/>
    </source>
</evidence>